<keyword evidence="2" id="KW-1003">Cell membrane</keyword>
<dbReference type="Gene3D" id="1.10.3730.20">
    <property type="match status" value="1"/>
</dbReference>
<feature type="transmembrane region" description="Helical" evidence="6">
    <location>
        <begin position="152"/>
        <end position="170"/>
    </location>
</feature>
<dbReference type="KEGG" id="ant:Arnit_0434"/>
<evidence type="ECO:0000256" key="4">
    <source>
        <dbReference type="ARBA" id="ARBA00022989"/>
    </source>
</evidence>
<evidence type="ECO:0000256" key="5">
    <source>
        <dbReference type="ARBA" id="ARBA00023136"/>
    </source>
</evidence>
<dbReference type="STRING" id="572480.Arnit_0434"/>
<name>D5V5R3_ARCNC</name>
<reference evidence="8 9" key="1">
    <citation type="journal article" date="2010" name="Stand. Genomic Sci.">
        <title>Complete genome sequence of Arcobacter nitrofigilis type strain (CI).</title>
        <authorList>
            <person name="Pati A."/>
            <person name="Gronow S."/>
            <person name="Lapidus A."/>
            <person name="Copeland A."/>
            <person name="Glavina Del Rio T."/>
            <person name="Nolan M."/>
            <person name="Lucas S."/>
            <person name="Tice H."/>
            <person name="Cheng J.F."/>
            <person name="Han C."/>
            <person name="Chertkov O."/>
            <person name="Bruce D."/>
            <person name="Tapia R."/>
            <person name="Goodwin L."/>
            <person name="Pitluck S."/>
            <person name="Liolios K."/>
            <person name="Ivanova N."/>
            <person name="Mavromatis K."/>
            <person name="Chen A."/>
            <person name="Palaniappan K."/>
            <person name="Land M."/>
            <person name="Hauser L."/>
            <person name="Chang Y.J."/>
            <person name="Jeffries C.D."/>
            <person name="Detter J.C."/>
            <person name="Rohde M."/>
            <person name="Goker M."/>
            <person name="Bristow J."/>
            <person name="Eisen J.A."/>
            <person name="Markowitz V."/>
            <person name="Hugenholtz P."/>
            <person name="Klenk H.P."/>
            <person name="Kyrpides N.C."/>
        </authorList>
    </citation>
    <scope>NUCLEOTIDE SEQUENCE [LARGE SCALE GENOMIC DNA]</scope>
    <source>
        <strain evidence="9">ATCC 33309 / DSM 7299 / CCUG 15893 / LMG 7604 / NCTC 12251 / CI</strain>
    </source>
</reference>
<evidence type="ECO:0000256" key="2">
    <source>
        <dbReference type="ARBA" id="ARBA00022475"/>
    </source>
</evidence>
<dbReference type="GO" id="GO:0005886">
    <property type="term" value="C:plasma membrane"/>
    <property type="evidence" value="ECO:0007669"/>
    <property type="project" value="UniProtKB-SubCell"/>
</dbReference>
<keyword evidence="5 6" id="KW-0472">Membrane</keyword>
<dbReference type="Pfam" id="PF00892">
    <property type="entry name" value="EamA"/>
    <property type="match status" value="2"/>
</dbReference>
<keyword evidence="9" id="KW-1185">Reference proteome</keyword>
<dbReference type="RefSeq" id="WP_013134244.1">
    <property type="nucleotide sequence ID" value="NC_014166.1"/>
</dbReference>
<evidence type="ECO:0000313" key="8">
    <source>
        <dbReference type="EMBL" id="ADG92099.1"/>
    </source>
</evidence>
<evidence type="ECO:0000256" key="6">
    <source>
        <dbReference type="SAM" id="Phobius"/>
    </source>
</evidence>
<keyword evidence="4 6" id="KW-1133">Transmembrane helix</keyword>
<dbReference type="AlphaFoldDB" id="D5V5R3"/>
<feature type="transmembrane region" description="Helical" evidence="6">
    <location>
        <begin position="5"/>
        <end position="23"/>
    </location>
</feature>
<evidence type="ECO:0000256" key="3">
    <source>
        <dbReference type="ARBA" id="ARBA00022692"/>
    </source>
</evidence>
<dbReference type="EMBL" id="CP001999">
    <property type="protein sequence ID" value="ADG92099.1"/>
    <property type="molecule type" value="Genomic_DNA"/>
</dbReference>
<feature type="transmembrane region" description="Helical" evidence="6">
    <location>
        <begin position="246"/>
        <end position="265"/>
    </location>
</feature>
<dbReference type="InterPro" id="IPR037185">
    <property type="entry name" value="EmrE-like"/>
</dbReference>
<dbReference type="InterPro" id="IPR050638">
    <property type="entry name" value="AA-Vitamin_Transporters"/>
</dbReference>
<keyword evidence="3 6" id="KW-0812">Transmembrane</keyword>
<dbReference type="PANTHER" id="PTHR32322">
    <property type="entry name" value="INNER MEMBRANE TRANSPORTER"/>
    <property type="match status" value="1"/>
</dbReference>
<feature type="domain" description="EamA" evidence="7">
    <location>
        <begin position="3"/>
        <end position="136"/>
    </location>
</feature>
<dbReference type="eggNOG" id="COG0697">
    <property type="taxonomic scope" value="Bacteria"/>
</dbReference>
<dbReference type="InterPro" id="IPR000620">
    <property type="entry name" value="EamA_dom"/>
</dbReference>
<feature type="transmembrane region" description="Helical" evidence="6">
    <location>
        <begin position="95"/>
        <end position="113"/>
    </location>
</feature>
<comment type="subcellular location">
    <subcellularLocation>
        <location evidence="1">Cell membrane</location>
        <topology evidence="1">Multi-pass membrane protein</topology>
    </subcellularLocation>
</comment>
<sequence>MRYYIYLVLAVLFWSGNVVVGRYVSTDISPMELSFFRWFFVVLILSPYTIKNRKRLISIFKQNPLLYLLCGTLGISAYNTFIYLGVEHLTATNTLLINSSIPIFIIILSSILINTKITKLQGFGIFLSTIGVIYLLLKGEYEALMKLEFTRYDLWIILACITWAIYSIYLKFKPKDIKPLEFLSIITFIGVVILFLVCVIFGFKFEYGFLHDDKLLFTLMYVSIFPSVLSFYFWNSATYEVGATKAGQFIHLMPVFGFILAYIFLNESLHPYHIVGIAFIATGIYLSIFFKRVPVVK</sequence>
<dbReference type="OrthoDB" id="5186724at2"/>
<feature type="transmembrane region" description="Helical" evidence="6">
    <location>
        <begin position="215"/>
        <end position="234"/>
    </location>
</feature>
<feature type="transmembrane region" description="Helical" evidence="6">
    <location>
        <begin position="35"/>
        <end position="52"/>
    </location>
</feature>
<feature type="transmembrane region" description="Helical" evidence="6">
    <location>
        <begin position="271"/>
        <end position="290"/>
    </location>
</feature>
<protein>
    <recommendedName>
        <fullName evidence="7">EamA domain-containing protein</fullName>
    </recommendedName>
</protein>
<dbReference type="PANTHER" id="PTHR32322:SF18">
    <property type="entry name" value="S-ADENOSYLMETHIONINE_S-ADENOSYLHOMOCYSTEINE TRANSPORTER"/>
    <property type="match status" value="1"/>
</dbReference>
<evidence type="ECO:0000313" key="9">
    <source>
        <dbReference type="Proteomes" id="UP000000939"/>
    </source>
</evidence>
<feature type="transmembrane region" description="Helical" evidence="6">
    <location>
        <begin position="182"/>
        <end position="203"/>
    </location>
</feature>
<feature type="transmembrane region" description="Helical" evidence="6">
    <location>
        <begin position="64"/>
        <end position="83"/>
    </location>
</feature>
<accession>D5V5R3</accession>
<dbReference type="Proteomes" id="UP000000939">
    <property type="component" value="Chromosome"/>
</dbReference>
<proteinExistence type="predicted"/>
<feature type="domain" description="EamA" evidence="7">
    <location>
        <begin position="152"/>
        <end position="288"/>
    </location>
</feature>
<evidence type="ECO:0000256" key="1">
    <source>
        <dbReference type="ARBA" id="ARBA00004651"/>
    </source>
</evidence>
<feature type="transmembrane region" description="Helical" evidence="6">
    <location>
        <begin position="120"/>
        <end position="137"/>
    </location>
</feature>
<gene>
    <name evidence="8" type="ordered locus">Arnit_0434</name>
</gene>
<dbReference type="HOGENOM" id="CLU_033863_4_4_7"/>
<evidence type="ECO:0000259" key="7">
    <source>
        <dbReference type="Pfam" id="PF00892"/>
    </source>
</evidence>
<dbReference type="SUPFAM" id="SSF103481">
    <property type="entry name" value="Multidrug resistance efflux transporter EmrE"/>
    <property type="match status" value="2"/>
</dbReference>
<organism evidence="8 9">
    <name type="scientific">Arcobacter nitrofigilis (strain ATCC 33309 / DSM 7299 / CCUG 15893 / LMG 7604 / NCTC 12251 / CI)</name>
    <name type="common">Campylobacter nitrofigilis</name>
    <dbReference type="NCBI Taxonomy" id="572480"/>
    <lineage>
        <taxon>Bacteria</taxon>
        <taxon>Pseudomonadati</taxon>
        <taxon>Campylobacterota</taxon>
        <taxon>Epsilonproteobacteria</taxon>
        <taxon>Campylobacterales</taxon>
        <taxon>Arcobacteraceae</taxon>
        <taxon>Arcobacter</taxon>
    </lineage>
</organism>